<dbReference type="Pfam" id="PF03982">
    <property type="entry name" value="DAGAT"/>
    <property type="match status" value="1"/>
</dbReference>
<evidence type="ECO:0000256" key="9">
    <source>
        <dbReference type="ARBA" id="ARBA00023136"/>
    </source>
</evidence>
<sequence length="335" mass="38112">MAASLKSDHLFDRTLQFVAVCHFLFVWIFMPLLSVIVPFYLFFYTKFWWIVCLYFVWFLYDFDTPRRGSRNWLWYKNSFIWKHFADYFPIKLIKTADLPPSNNYILGCHPHGVLSVGAFVHLCTSATGFGQLFPGLNSTILTLNGQFWFPFRREIGIGLGGVECSSHSLKFLLNNPGQGRLIGIVIGGAEEMLDAHPGMNHLNIMGRRGFCRFALKTGTPLVPSYSFGENDLFDQLPNPRGSLLRTVQTAIKKRCGLCIPLTNGCCGLSDRFGLLPRPRPITTIIGAPIEVKRNGNPSPAEVDELHFRYCSALNELFEEHKLKFCIQNDEHLTLH</sequence>
<feature type="transmembrane region" description="Helical" evidence="11">
    <location>
        <begin position="39"/>
        <end position="60"/>
    </location>
</feature>
<keyword evidence="13" id="KW-1185">Reference proteome</keyword>
<keyword evidence="7 11" id="KW-1133">Transmembrane helix</keyword>
<evidence type="ECO:0000256" key="7">
    <source>
        <dbReference type="ARBA" id="ARBA00022989"/>
    </source>
</evidence>
<evidence type="ECO:0000256" key="6">
    <source>
        <dbReference type="ARBA" id="ARBA00022824"/>
    </source>
</evidence>
<evidence type="ECO:0000256" key="10">
    <source>
        <dbReference type="ARBA" id="ARBA00023315"/>
    </source>
</evidence>
<dbReference type="PANTHER" id="PTHR12317:SF71">
    <property type="entry name" value="ACYLTRANSFERASE"/>
    <property type="match status" value="1"/>
</dbReference>
<comment type="caution">
    <text evidence="12">The sequence shown here is derived from an EMBL/GenBank/DDBJ whole genome shotgun (WGS) entry which is preliminary data.</text>
</comment>
<keyword evidence="8" id="KW-0443">Lipid metabolism</keyword>
<dbReference type="GO" id="GO:0016746">
    <property type="term" value="F:acyltransferase activity"/>
    <property type="evidence" value="ECO:0007669"/>
    <property type="project" value="UniProtKB-KW"/>
</dbReference>
<dbReference type="PANTHER" id="PTHR12317">
    <property type="entry name" value="DIACYLGLYCEROL O-ACYLTRANSFERASE"/>
    <property type="match status" value="1"/>
</dbReference>
<dbReference type="GO" id="GO:0006629">
    <property type="term" value="P:lipid metabolic process"/>
    <property type="evidence" value="ECO:0007669"/>
    <property type="project" value="UniProtKB-KW"/>
</dbReference>
<proteinExistence type="inferred from homology"/>
<evidence type="ECO:0000256" key="5">
    <source>
        <dbReference type="ARBA" id="ARBA00022692"/>
    </source>
</evidence>
<dbReference type="EMBL" id="JBICBT010001070">
    <property type="protein sequence ID" value="KAL3084701.1"/>
    <property type="molecule type" value="Genomic_DNA"/>
</dbReference>
<dbReference type="InterPro" id="IPR007130">
    <property type="entry name" value="DAGAT"/>
</dbReference>
<evidence type="ECO:0000256" key="2">
    <source>
        <dbReference type="ARBA" id="ARBA00005420"/>
    </source>
</evidence>
<dbReference type="GO" id="GO:0005789">
    <property type="term" value="C:endoplasmic reticulum membrane"/>
    <property type="evidence" value="ECO:0007669"/>
    <property type="project" value="UniProtKB-SubCell"/>
</dbReference>
<accession>A0ABD2J419</accession>
<keyword evidence="3" id="KW-0444">Lipid biosynthesis</keyword>
<dbReference type="CDD" id="cd07987">
    <property type="entry name" value="LPLAT_MGAT-like"/>
    <property type="match status" value="1"/>
</dbReference>
<evidence type="ECO:0000256" key="3">
    <source>
        <dbReference type="ARBA" id="ARBA00022516"/>
    </source>
</evidence>
<keyword evidence="5 11" id="KW-0812">Transmembrane</keyword>
<name>A0ABD2J419_9BILA</name>
<comment type="subcellular location">
    <subcellularLocation>
        <location evidence="1 11">Endoplasmic reticulum membrane</location>
        <topology evidence="1 11">Multi-pass membrane protein</topology>
    </subcellularLocation>
</comment>
<evidence type="ECO:0000256" key="1">
    <source>
        <dbReference type="ARBA" id="ARBA00004477"/>
    </source>
</evidence>
<keyword evidence="9 11" id="KW-0472">Membrane</keyword>
<dbReference type="AlphaFoldDB" id="A0ABD2J419"/>
<keyword evidence="4 11" id="KW-0808">Transferase</keyword>
<feature type="transmembrane region" description="Helical" evidence="11">
    <location>
        <begin position="14"/>
        <end position="33"/>
    </location>
</feature>
<dbReference type="Proteomes" id="UP001620626">
    <property type="component" value="Unassembled WGS sequence"/>
</dbReference>
<dbReference type="EC" id="2.3.1.-" evidence="11"/>
<evidence type="ECO:0000313" key="12">
    <source>
        <dbReference type="EMBL" id="KAL3084701.1"/>
    </source>
</evidence>
<keyword evidence="6 11" id="KW-0256">Endoplasmic reticulum</keyword>
<reference evidence="12 13" key="1">
    <citation type="submission" date="2024-10" db="EMBL/GenBank/DDBJ databases">
        <authorList>
            <person name="Kim D."/>
        </authorList>
    </citation>
    <scope>NUCLEOTIDE SEQUENCE [LARGE SCALE GENOMIC DNA]</scope>
    <source>
        <strain evidence="12">BH-2024</strain>
    </source>
</reference>
<comment type="similarity">
    <text evidence="2 11">Belongs to the diacylglycerol acyltransferase family.</text>
</comment>
<evidence type="ECO:0000256" key="8">
    <source>
        <dbReference type="ARBA" id="ARBA00023098"/>
    </source>
</evidence>
<protein>
    <recommendedName>
        <fullName evidence="11">Acyltransferase</fullName>
        <ecNumber evidence="11">2.3.1.-</ecNumber>
    </recommendedName>
</protein>
<gene>
    <name evidence="12" type="ORF">niasHT_031586</name>
</gene>
<evidence type="ECO:0000256" key="11">
    <source>
        <dbReference type="RuleBase" id="RU367023"/>
    </source>
</evidence>
<evidence type="ECO:0000313" key="13">
    <source>
        <dbReference type="Proteomes" id="UP001620626"/>
    </source>
</evidence>
<keyword evidence="10" id="KW-0012">Acyltransferase</keyword>
<evidence type="ECO:0000256" key="4">
    <source>
        <dbReference type="ARBA" id="ARBA00022679"/>
    </source>
</evidence>
<organism evidence="12 13">
    <name type="scientific">Heterodera trifolii</name>
    <dbReference type="NCBI Taxonomy" id="157864"/>
    <lineage>
        <taxon>Eukaryota</taxon>
        <taxon>Metazoa</taxon>
        <taxon>Ecdysozoa</taxon>
        <taxon>Nematoda</taxon>
        <taxon>Chromadorea</taxon>
        <taxon>Rhabditida</taxon>
        <taxon>Tylenchina</taxon>
        <taxon>Tylenchomorpha</taxon>
        <taxon>Tylenchoidea</taxon>
        <taxon>Heteroderidae</taxon>
        <taxon>Heteroderinae</taxon>
        <taxon>Heterodera</taxon>
    </lineage>
</organism>